<organism evidence="6">
    <name type="scientific">Clastoptera arizonana</name>
    <name type="common">Arizona spittle bug</name>
    <dbReference type="NCBI Taxonomy" id="38151"/>
    <lineage>
        <taxon>Eukaryota</taxon>
        <taxon>Metazoa</taxon>
        <taxon>Ecdysozoa</taxon>
        <taxon>Arthropoda</taxon>
        <taxon>Hexapoda</taxon>
        <taxon>Insecta</taxon>
        <taxon>Pterygota</taxon>
        <taxon>Neoptera</taxon>
        <taxon>Paraneoptera</taxon>
        <taxon>Hemiptera</taxon>
        <taxon>Auchenorrhyncha</taxon>
        <taxon>Cercopoidea</taxon>
        <taxon>Clastopteridae</taxon>
        <taxon>Clastoptera</taxon>
    </lineage>
</organism>
<dbReference type="InterPro" id="IPR011333">
    <property type="entry name" value="SKP1/BTB/POZ_sf"/>
</dbReference>
<evidence type="ECO:0000256" key="2">
    <source>
        <dbReference type="ARBA" id="ARBA00022441"/>
    </source>
</evidence>
<dbReference type="InterPro" id="IPR006652">
    <property type="entry name" value="Kelch_1"/>
</dbReference>
<dbReference type="GO" id="GO:0016567">
    <property type="term" value="P:protein ubiquitination"/>
    <property type="evidence" value="ECO:0007669"/>
    <property type="project" value="UniProtKB-UniPathway"/>
</dbReference>
<dbReference type="Pfam" id="PF24681">
    <property type="entry name" value="Kelch_KLHDC2_KLHL20_DRC7"/>
    <property type="match status" value="1"/>
</dbReference>
<dbReference type="Pfam" id="PF01344">
    <property type="entry name" value="Kelch_1"/>
    <property type="match status" value="1"/>
</dbReference>
<evidence type="ECO:0000313" key="6">
    <source>
        <dbReference type="EMBL" id="JAS29898.1"/>
    </source>
</evidence>
<gene>
    <name evidence="6" type="ORF">g.26074</name>
</gene>
<reference evidence="6" key="1">
    <citation type="submission" date="2015-12" db="EMBL/GenBank/DDBJ databases">
        <title>De novo transcriptome assembly of four potential Pierce s Disease insect vectors from Arizona vineyards.</title>
        <authorList>
            <person name="Tassone E.E."/>
        </authorList>
    </citation>
    <scope>NUCLEOTIDE SEQUENCE</scope>
</reference>
<dbReference type="Pfam" id="PF07707">
    <property type="entry name" value="BACK"/>
    <property type="match status" value="1"/>
</dbReference>
<dbReference type="InterPro" id="IPR015915">
    <property type="entry name" value="Kelch-typ_b-propeller"/>
</dbReference>
<dbReference type="Gene3D" id="3.30.710.10">
    <property type="entry name" value="Potassium Channel Kv1.1, Chain A"/>
    <property type="match status" value="1"/>
</dbReference>
<dbReference type="SMART" id="SM00612">
    <property type="entry name" value="Kelch"/>
    <property type="match status" value="6"/>
</dbReference>
<proteinExistence type="predicted"/>
<dbReference type="Pfam" id="PF00651">
    <property type="entry name" value="BTB"/>
    <property type="match status" value="1"/>
</dbReference>
<evidence type="ECO:0000259" key="5">
    <source>
        <dbReference type="PROSITE" id="PS50097"/>
    </source>
</evidence>
<evidence type="ECO:0000256" key="4">
    <source>
        <dbReference type="ARBA" id="ARBA00043912"/>
    </source>
</evidence>
<name>A0A1B6DW29_9HEMI</name>
<dbReference type="InterPro" id="IPR011705">
    <property type="entry name" value="BACK"/>
</dbReference>
<feature type="domain" description="BTB" evidence="5">
    <location>
        <begin position="44"/>
        <end position="111"/>
    </location>
</feature>
<dbReference type="PANTHER" id="PTHR45632:SF3">
    <property type="entry name" value="KELCH-LIKE PROTEIN 32"/>
    <property type="match status" value="1"/>
</dbReference>
<accession>A0A1B6DW29</accession>
<dbReference type="CDD" id="cd18255">
    <property type="entry name" value="BTB_POZ_KLHL26"/>
    <property type="match status" value="1"/>
</dbReference>
<dbReference type="SMART" id="SM00875">
    <property type="entry name" value="BACK"/>
    <property type="match status" value="1"/>
</dbReference>
<dbReference type="InterPro" id="IPR000210">
    <property type="entry name" value="BTB/POZ_dom"/>
</dbReference>
<sequence length="616" mass="68858">MTRTREWGLQDPGRPLNTVNFESPSHTGTLLTGLNTLRTKGQLLDITLVADGEAFQAHRVVLASVSDYFRAMFTDAMRESRQNEICLNGVTAAGIRLLLDYAYTSRLALNLANIQDVLSAASHIQVVAVVEACSNYLQSQLDLENCVDIATISETYSLVQLRSVVYRFMSGHLVEFSSSPEFARLHPQQLEHLLACDFPVDCPEADVLAITLKWLHTTSHDNYSLNSRSASGWASKLLRRIHFPQVSRWELESVLRYQNQKLSRPILAEALRQKGLKPHTALSITSQLVNSRGMELAVVKVGGFGIGGITNEITYFLPSSGKWRHLTTIPHVEQCNFGTAVLHNDLYVVGGCFNQSLQENIHPFGFRYSPRSDTWTTMAPMQRERCRFTLNVIGGRLYAVGGASEGEGLDESVEGEGDSACECYDPHSDSWDSMTPLPGSRTQHAAAPLSHFLYVSGGLDRDVALSSMRRYNTELDIWESRASMLTPRVDHAMLSVCGAIYVCGGWFEDLDTGNRVLVDTIDKYDFVTDSWRTITRVPTPRYHAGIVTVRSNIYFIGGFHSDAMFDRATAAIETYDIDSDTWTTGEKYPQDIWEHTCVTLYIPRCRDDMEVMSTAT</sequence>
<dbReference type="SUPFAM" id="SSF54695">
    <property type="entry name" value="POZ domain"/>
    <property type="match status" value="1"/>
</dbReference>
<dbReference type="InterPro" id="IPR030588">
    <property type="entry name" value="BTB_POZ_KLHL26"/>
</dbReference>
<dbReference type="InterPro" id="IPR017096">
    <property type="entry name" value="BTB-kelch_protein"/>
</dbReference>
<dbReference type="PROSITE" id="PS50097">
    <property type="entry name" value="BTB"/>
    <property type="match status" value="1"/>
</dbReference>
<comment type="function">
    <text evidence="4">Probable substrate-specific adapter of an E3 ubiquitin-protein ligase complex which mediates the ubiquitination and subsequent proteasomal degradation of target proteins. May have a role in synapse differentiation and growth.</text>
</comment>
<dbReference type="Gene3D" id="1.25.40.420">
    <property type="match status" value="1"/>
</dbReference>
<keyword evidence="2" id="KW-0880">Kelch repeat</keyword>
<keyword evidence="3" id="KW-0677">Repeat</keyword>
<dbReference type="Gene3D" id="2.120.10.80">
    <property type="entry name" value="Kelch-type beta propeller"/>
    <property type="match status" value="1"/>
</dbReference>
<evidence type="ECO:0000256" key="1">
    <source>
        <dbReference type="ARBA" id="ARBA00013699"/>
    </source>
</evidence>
<dbReference type="SUPFAM" id="SSF117281">
    <property type="entry name" value="Kelch motif"/>
    <property type="match status" value="1"/>
</dbReference>
<dbReference type="SMART" id="SM00225">
    <property type="entry name" value="BTB"/>
    <property type="match status" value="1"/>
</dbReference>
<dbReference type="PIRSF" id="PIRSF037037">
    <property type="entry name" value="Kelch-like_protein_gigaxonin"/>
    <property type="match status" value="1"/>
</dbReference>
<dbReference type="AlphaFoldDB" id="A0A1B6DW29"/>
<dbReference type="GO" id="GO:0003779">
    <property type="term" value="F:actin binding"/>
    <property type="evidence" value="ECO:0007669"/>
    <property type="project" value="UniProtKB-KW"/>
</dbReference>
<evidence type="ECO:0000256" key="3">
    <source>
        <dbReference type="ARBA" id="ARBA00022737"/>
    </source>
</evidence>
<protein>
    <recommendedName>
        <fullName evidence="1">Kelch-like protein diablo</fullName>
    </recommendedName>
</protein>
<dbReference type="PANTHER" id="PTHR45632">
    <property type="entry name" value="LD33804P"/>
    <property type="match status" value="1"/>
</dbReference>
<dbReference type="UniPathway" id="UPA00143"/>
<dbReference type="EMBL" id="GEDC01007400">
    <property type="protein sequence ID" value="JAS29898.1"/>
    <property type="molecule type" value="Transcribed_RNA"/>
</dbReference>